<accession>A0A6C0FB70</accession>
<keyword evidence="3" id="KW-0949">S-adenosyl-L-methionine</keyword>
<dbReference type="Pfam" id="PF01596">
    <property type="entry name" value="Methyltransf_3"/>
    <property type="match status" value="1"/>
</dbReference>
<proteinExistence type="predicted"/>
<evidence type="ECO:0000256" key="1">
    <source>
        <dbReference type="ARBA" id="ARBA00022603"/>
    </source>
</evidence>
<reference evidence="4" key="1">
    <citation type="journal article" date="2020" name="Nature">
        <title>Giant virus diversity and host interactions through global metagenomics.</title>
        <authorList>
            <person name="Schulz F."/>
            <person name="Roux S."/>
            <person name="Paez-Espino D."/>
            <person name="Jungbluth S."/>
            <person name="Walsh D.A."/>
            <person name="Denef V.J."/>
            <person name="McMahon K.D."/>
            <person name="Konstantinidis K.T."/>
            <person name="Eloe-Fadrosh E.A."/>
            <person name="Kyrpides N.C."/>
            <person name="Woyke T."/>
        </authorList>
    </citation>
    <scope>NUCLEOTIDE SEQUENCE</scope>
    <source>
        <strain evidence="4">GVMAG-S-ERX556049-19</strain>
    </source>
</reference>
<keyword evidence="1" id="KW-0489">Methyltransferase</keyword>
<evidence type="ECO:0008006" key="5">
    <source>
        <dbReference type="Google" id="ProtNLM"/>
    </source>
</evidence>
<dbReference type="SUPFAM" id="SSF53335">
    <property type="entry name" value="S-adenosyl-L-methionine-dependent methyltransferases"/>
    <property type="match status" value="1"/>
</dbReference>
<evidence type="ECO:0000256" key="3">
    <source>
        <dbReference type="ARBA" id="ARBA00022691"/>
    </source>
</evidence>
<evidence type="ECO:0000313" key="4">
    <source>
        <dbReference type="EMBL" id="QHT37799.1"/>
    </source>
</evidence>
<dbReference type="InterPro" id="IPR002935">
    <property type="entry name" value="SAM_O-MeTrfase"/>
</dbReference>
<dbReference type="Gene3D" id="3.40.50.150">
    <property type="entry name" value="Vaccinia Virus protein VP39"/>
    <property type="match status" value="1"/>
</dbReference>
<dbReference type="EMBL" id="MN738821">
    <property type="protein sequence ID" value="QHT37799.1"/>
    <property type="molecule type" value="Genomic_DNA"/>
</dbReference>
<organism evidence="4">
    <name type="scientific">viral metagenome</name>
    <dbReference type="NCBI Taxonomy" id="1070528"/>
    <lineage>
        <taxon>unclassified sequences</taxon>
        <taxon>metagenomes</taxon>
        <taxon>organismal metagenomes</taxon>
    </lineage>
</organism>
<protein>
    <recommendedName>
        <fullName evidence="5">Methyltransferase</fullName>
    </recommendedName>
</protein>
<keyword evidence="2" id="KW-0808">Transferase</keyword>
<dbReference type="InterPro" id="IPR029063">
    <property type="entry name" value="SAM-dependent_MTases_sf"/>
</dbReference>
<name>A0A6C0FB70_9ZZZZ</name>
<dbReference type="GO" id="GO:0008171">
    <property type="term" value="F:O-methyltransferase activity"/>
    <property type="evidence" value="ECO:0007669"/>
    <property type="project" value="InterPro"/>
</dbReference>
<evidence type="ECO:0000256" key="2">
    <source>
        <dbReference type="ARBA" id="ARBA00022679"/>
    </source>
</evidence>
<dbReference type="AlphaFoldDB" id="A0A6C0FB70"/>
<dbReference type="GO" id="GO:0032259">
    <property type="term" value="P:methylation"/>
    <property type="evidence" value="ECO:0007669"/>
    <property type="project" value="UniProtKB-KW"/>
</dbReference>
<sequence>MVNYDLAHLTQPENQNVSGPIQDDEALFLYSIIRGCRLERILEIGGLSGYSAKNFLKALSFSKDGILYTCDINPVQVLSENHKVIIKNALDLTINELDNKPLDLVFFDCHDMIQMDIFHKFVNNNIINDNTILALHDTNLHYPPYQHCGIFIEKDNGYAHQPVERLMVNTFKNLGYDIFSISTDHSKHSENFPVRHGITVCKKFKVLS</sequence>